<keyword evidence="4" id="KW-0235">DNA replication</keyword>
<keyword evidence="4" id="KW-0540">Nuclease</keyword>
<dbReference type="AlphaFoldDB" id="A0A934Q8C2"/>
<organism evidence="7 8">
    <name type="scientific">Leucobacter chromiisoli</name>
    <dbReference type="NCBI Taxonomy" id="2796471"/>
    <lineage>
        <taxon>Bacteria</taxon>
        <taxon>Bacillati</taxon>
        <taxon>Actinomycetota</taxon>
        <taxon>Actinomycetes</taxon>
        <taxon>Micrococcales</taxon>
        <taxon>Microbacteriaceae</taxon>
        <taxon>Leucobacter</taxon>
    </lineage>
</organism>
<keyword evidence="4 7" id="KW-0269">Exonuclease</keyword>
<comment type="subunit">
    <text evidence="2 4">Heterodimer of SbcC and SbcD.</text>
</comment>
<evidence type="ECO:0000256" key="4">
    <source>
        <dbReference type="RuleBase" id="RU363069"/>
    </source>
</evidence>
<dbReference type="Pfam" id="PF12320">
    <property type="entry name" value="SbcD_C"/>
    <property type="match status" value="1"/>
</dbReference>
<keyword evidence="8" id="KW-1185">Reference proteome</keyword>
<dbReference type="Gene3D" id="3.60.21.10">
    <property type="match status" value="1"/>
</dbReference>
<comment type="function">
    <text evidence="4">SbcCD cleaves DNA hairpin structures. These structures can inhibit DNA replication and are intermediates in certain DNA recombination reactions. The complex acts as a 3'-&gt;5' double strand exonuclease that can open hairpins. It also has a 5' single-strand endonuclease activity.</text>
</comment>
<dbReference type="Proteomes" id="UP000608530">
    <property type="component" value="Unassembled WGS sequence"/>
</dbReference>
<dbReference type="GO" id="GO:0006310">
    <property type="term" value="P:DNA recombination"/>
    <property type="evidence" value="ECO:0007669"/>
    <property type="project" value="UniProtKB-KW"/>
</dbReference>
<accession>A0A934Q8C2</accession>
<feature type="domain" description="Nuclease SbcCD subunit D C-terminal" evidence="6">
    <location>
        <begin position="274"/>
        <end position="362"/>
    </location>
</feature>
<dbReference type="InterPro" id="IPR050535">
    <property type="entry name" value="DNA_Repair-Maintenance_Comp"/>
</dbReference>
<protein>
    <recommendedName>
        <fullName evidence="3 4">Nuclease SbcCD subunit D</fullName>
    </recommendedName>
</protein>
<dbReference type="EMBL" id="JAEHOH010000010">
    <property type="protein sequence ID" value="MBK0418981.1"/>
    <property type="molecule type" value="Genomic_DNA"/>
</dbReference>
<gene>
    <name evidence="4" type="primary">sbcD</name>
    <name evidence="7" type="ORF">JD276_08025</name>
</gene>
<comment type="similarity">
    <text evidence="1 4">Belongs to the SbcD family.</text>
</comment>
<name>A0A934Q8C2_9MICO</name>
<dbReference type="GO" id="GO:0008408">
    <property type="term" value="F:3'-5' exonuclease activity"/>
    <property type="evidence" value="ECO:0007669"/>
    <property type="project" value="InterPro"/>
</dbReference>
<dbReference type="RefSeq" id="WP_200115127.1">
    <property type="nucleotide sequence ID" value="NZ_JAEHOH010000010.1"/>
</dbReference>
<evidence type="ECO:0000313" key="7">
    <source>
        <dbReference type="EMBL" id="MBK0418981.1"/>
    </source>
</evidence>
<evidence type="ECO:0000256" key="1">
    <source>
        <dbReference type="ARBA" id="ARBA00010555"/>
    </source>
</evidence>
<dbReference type="Pfam" id="PF00149">
    <property type="entry name" value="Metallophos"/>
    <property type="match status" value="1"/>
</dbReference>
<dbReference type="NCBIfam" id="TIGR00619">
    <property type="entry name" value="sbcd"/>
    <property type="match status" value="1"/>
</dbReference>
<dbReference type="GO" id="GO:0004519">
    <property type="term" value="F:endonuclease activity"/>
    <property type="evidence" value="ECO:0007669"/>
    <property type="project" value="UniProtKB-KW"/>
</dbReference>
<sequence length="390" mass="42092">MKILHTSDWHLGRSFHGHSTAPQLRQVLGALPALIAEHGVDVVAVAGDVFDHAAPAAELYEALARAIRGIREAGAVVVMISGNHDNAARLGFQSEWAAMGGVHVITRGSAFREPLTLTDAHGAVDFYGVPFLEPMLQRELYPGERLREHRTLLARVMGEVDRLVAERGNRSVVLSHCFAVNEATARDAALENSDLVWDLTAGGLDLVPAGIFGGVDYAALGHLHGRGTLAPNVRYSGAPLHYSFSEADKPRGAWLVELDGGGLARVDWLQLPVPRPLVRIRGTIDELLSASGLAKHEGSWVEATLTDCVRPIDAMRRLKERFPHCARIEFAPIGGAEGPRRSYASRVAGRGDDEVIGEFLAHVRSGEGPDDAERELLAEVLAEVREGGAR</sequence>
<dbReference type="PANTHER" id="PTHR30337:SF0">
    <property type="entry name" value="NUCLEASE SBCCD SUBUNIT D"/>
    <property type="match status" value="1"/>
</dbReference>
<feature type="domain" description="Calcineurin-like phosphoesterase" evidence="5">
    <location>
        <begin position="1"/>
        <end position="103"/>
    </location>
</feature>
<keyword evidence="4" id="KW-0378">Hydrolase</keyword>
<comment type="caution">
    <text evidence="7">The sequence shown here is derived from an EMBL/GenBank/DDBJ whole genome shotgun (WGS) entry which is preliminary data.</text>
</comment>
<keyword evidence="4" id="KW-0255">Endonuclease</keyword>
<reference evidence="7" key="1">
    <citation type="submission" date="2020-12" db="EMBL/GenBank/DDBJ databases">
        <title>Leucobacter sp. CAS1, isolated from Chromium sludge.</title>
        <authorList>
            <person name="Xu Z."/>
        </authorList>
    </citation>
    <scope>NUCLEOTIDE SEQUENCE</scope>
    <source>
        <strain evidence="7">CSA1</strain>
    </source>
</reference>
<dbReference type="InterPro" id="IPR004593">
    <property type="entry name" value="SbcD"/>
</dbReference>
<evidence type="ECO:0000313" key="8">
    <source>
        <dbReference type="Proteomes" id="UP000608530"/>
    </source>
</evidence>
<dbReference type="PANTHER" id="PTHR30337">
    <property type="entry name" value="COMPONENT OF ATP-DEPENDENT DSDNA EXONUCLEASE"/>
    <property type="match status" value="1"/>
</dbReference>
<proteinExistence type="inferred from homology"/>
<evidence type="ECO:0000259" key="6">
    <source>
        <dbReference type="Pfam" id="PF12320"/>
    </source>
</evidence>
<dbReference type="InterPro" id="IPR029052">
    <property type="entry name" value="Metallo-depent_PP-like"/>
</dbReference>
<dbReference type="SUPFAM" id="SSF56300">
    <property type="entry name" value="Metallo-dependent phosphatases"/>
    <property type="match status" value="1"/>
</dbReference>
<evidence type="ECO:0000256" key="2">
    <source>
        <dbReference type="ARBA" id="ARBA00011322"/>
    </source>
</evidence>
<evidence type="ECO:0000256" key="3">
    <source>
        <dbReference type="ARBA" id="ARBA00013365"/>
    </source>
</evidence>
<dbReference type="InterPro" id="IPR004843">
    <property type="entry name" value="Calcineurin-like_PHP"/>
</dbReference>
<dbReference type="GO" id="GO:0006260">
    <property type="term" value="P:DNA replication"/>
    <property type="evidence" value="ECO:0007669"/>
    <property type="project" value="UniProtKB-KW"/>
</dbReference>
<dbReference type="InterPro" id="IPR026843">
    <property type="entry name" value="SbcD_C"/>
</dbReference>
<keyword evidence="4" id="KW-0233">DNA recombination</keyword>
<evidence type="ECO:0000259" key="5">
    <source>
        <dbReference type="Pfam" id="PF00149"/>
    </source>
</evidence>